<evidence type="ECO:0000313" key="1">
    <source>
        <dbReference type="EMBL" id="KAI7983592.1"/>
    </source>
</evidence>
<reference evidence="1 2" key="1">
    <citation type="journal article" date="2022" name="Plant J.">
        <title>Chromosome-level genome of Camellia lanceoleosa provides a valuable resource for understanding genome evolution and self-incompatibility.</title>
        <authorList>
            <person name="Gong W."/>
            <person name="Xiao S."/>
            <person name="Wang L."/>
            <person name="Liao Z."/>
            <person name="Chang Y."/>
            <person name="Mo W."/>
            <person name="Hu G."/>
            <person name="Li W."/>
            <person name="Zhao G."/>
            <person name="Zhu H."/>
            <person name="Hu X."/>
            <person name="Ji K."/>
            <person name="Xiang X."/>
            <person name="Song Q."/>
            <person name="Yuan D."/>
            <person name="Jin S."/>
            <person name="Zhang L."/>
        </authorList>
    </citation>
    <scope>NUCLEOTIDE SEQUENCE [LARGE SCALE GENOMIC DNA]</scope>
    <source>
        <strain evidence="1">SQ_2022a</strain>
    </source>
</reference>
<keyword evidence="2" id="KW-1185">Reference proteome</keyword>
<evidence type="ECO:0000313" key="2">
    <source>
        <dbReference type="Proteomes" id="UP001060215"/>
    </source>
</evidence>
<name>A0ACC0F4J1_9ERIC</name>
<proteinExistence type="predicted"/>
<sequence length="80" mass="8849">MYNFTQVLKLLVAMAKAQSFTFFIIAAMMIVLPTTTLGQLNPDFYDKVCPQALHTVRAVVEQAIMHEPRMGAATSPLAFS</sequence>
<accession>A0ACC0F4J1</accession>
<gene>
    <name evidence="1" type="ORF">LOK49_LG15G01143</name>
</gene>
<organism evidence="1 2">
    <name type="scientific">Camellia lanceoleosa</name>
    <dbReference type="NCBI Taxonomy" id="1840588"/>
    <lineage>
        <taxon>Eukaryota</taxon>
        <taxon>Viridiplantae</taxon>
        <taxon>Streptophyta</taxon>
        <taxon>Embryophyta</taxon>
        <taxon>Tracheophyta</taxon>
        <taxon>Spermatophyta</taxon>
        <taxon>Magnoliopsida</taxon>
        <taxon>eudicotyledons</taxon>
        <taxon>Gunneridae</taxon>
        <taxon>Pentapetalae</taxon>
        <taxon>asterids</taxon>
        <taxon>Ericales</taxon>
        <taxon>Theaceae</taxon>
        <taxon>Camellia</taxon>
    </lineage>
</organism>
<dbReference type="EMBL" id="CM045768">
    <property type="protein sequence ID" value="KAI7983592.1"/>
    <property type="molecule type" value="Genomic_DNA"/>
</dbReference>
<protein>
    <submittedName>
        <fullName evidence="1">Uncharacterized protein</fullName>
    </submittedName>
</protein>
<comment type="caution">
    <text evidence="1">The sequence shown here is derived from an EMBL/GenBank/DDBJ whole genome shotgun (WGS) entry which is preliminary data.</text>
</comment>
<dbReference type="Proteomes" id="UP001060215">
    <property type="component" value="Chromosome 11"/>
</dbReference>